<dbReference type="Proteomes" id="UP000461585">
    <property type="component" value="Unassembled WGS sequence"/>
</dbReference>
<protein>
    <recommendedName>
        <fullName evidence="2">Single-stranded-DNA-specific exonuclease RecJ</fullName>
    </recommendedName>
</protein>
<dbReference type="Gene3D" id="3.10.310.30">
    <property type="match status" value="1"/>
</dbReference>
<proteinExistence type="inferred from homology"/>
<keyword evidence="11" id="KW-1185">Reference proteome</keyword>
<sequence length="688" mass="76895">MRETIRRYKPLDPGEVEAYRTEFGIADPLVARMLMRRQVHGEHGVRCFLKPDVEGFYDPYGLKDMDKAVERIEAAVGRKEKIVIYGDYDVDGITSTSLLFLFLRSKGARVDYYLPDRLEEGYGLHTEALERLRREGADLVVTVDTGITAFKEAEAAKSLGLDLVVTDHHECQDGLPEAVAVVNPKRPDCTYPFKELAGVGVAFKLVHALAIRWGGTEGIWKYLEIAAVGTVADVVPLVDENRIIVHVAFRTILDTWNPGLKALLEVSGAMDGRPTASMVGFRLGPRLNAAGRMGDAKRGVRLFLSEDMETAKPIAESLDEENRKRQQREMEILEEAVSLIEGDSGNRDRRILVVAQEGWHHGVIGIVASRITERYTKPCILLAVEEGRASGSARSVEGFSIFEALLSVKDLFDKFGGHEMAAGMSLEAGKVEDLRDRLNRYAKVHMTPEMLLPKIRVEETLALEAVDISLVERIQILEPFGPGNEEPAFEIQATVESAQLLGKDKTHLKLLLGDGGRVMEGLAFSKGEWLEEIGAHAPVSVVGNLSINQWRGTKKAQVLIRDLQHESGFQRELQAFARCLVEDPVRGAKLLLAKGRHLQKEDCVRMYRTLQTLDKKGVRRVALGKWMEHLELTGQEDLFKHLFCLAVFKELELVEFTLGEQAVEFAFGTIKKVELQHSKLYNIVHSRS</sequence>
<name>A0A7X5HVU0_9FIRM</name>
<dbReference type="NCBIfam" id="TIGR00644">
    <property type="entry name" value="recJ"/>
    <property type="match status" value="1"/>
</dbReference>
<keyword evidence="5 10" id="KW-0269">Exonuclease</keyword>
<keyword evidence="3" id="KW-0540">Nuclease</keyword>
<accession>A0A7X5HVU0</accession>
<dbReference type="InterPro" id="IPR003156">
    <property type="entry name" value="DHHA1_dom"/>
</dbReference>
<evidence type="ECO:0000313" key="11">
    <source>
        <dbReference type="Proteomes" id="UP000461585"/>
    </source>
</evidence>
<dbReference type="Gene3D" id="3.90.1640.30">
    <property type="match status" value="1"/>
</dbReference>
<dbReference type="GO" id="GO:0003676">
    <property type="term" value="F:nucleic acid binding"/>
    <property type="evidence" value="ECO:0007669"/>
    <property type="project" value="InterPro"/>
</dbReference>
<dbReference type="RefSeq" id="WP_162370323.1">
    <property type="nucleotide sequence ID" value="NZ_JAAEEH010000017.1"/>
</dbReference>
<evidence type="ECO:0000256" key="6">
    <source>
        <dbReference type="SAM" id="Coils"/>
    </source>
</evidence>
<dbReference type="GO" id="GO:0006281">
    <property type="term" value="P:DNA repair"/>
    <property type="evidence" value="ECO:0007669"/>
    <property type="project" value="InterPro"/>
</dbReference>
<dbReference type="Pfam" id="PF17768">
    <property type="entry name" value="RecJ_OB"/>
    <property type="match status" value="1"/>
</dbReference>
<keyword evidence="4" id="KW-0378">Hydrolase</keyword>
<evidence type="ECO:0000256" key="1">
    <source>
        <dbReference type="ARBA" id="ARBA00005915"/>
    </source>
</evidence>
<comment type="similarity">
    <text evidence="1">Belongs to the RecJ family.</text>
</comment>
<comment type="caution">
    <text evidence="10">The sequence shown here is derived from an EMBL/GenBank/DDBJ whole genome shotgun (WGS) entry which is preliminary data.</text>
</comment>
<evidence type="ECO:0000256" key="5">
    <source>
        <dbReference type="ARBA" id="ARBA00022839"/>
    </source>
</evidence>
<evidence type="ECO:0000259" key="8">
    <source>
        <dbReference type="Pfam" id="PF02272"/>
    </source>
</evidence>
<evidence type="ECO:0000259" key="9">
    <source>
        <dbReference type="Pfam" id="PF17768"/>
    </source>
</evidence>
<feature type="domain" description="RecJ OB" evidence="9">
    <location>
        <begin position="460"/>
        <end position="562"/>
    </location>
</feature>
<evidence type="ECO:0000313" key="10">
    <source>
        <dbReference type="EMBL" id="NDL67596.1"/>
    </source>
</evidence>
<organism evidence="10 11">
    <name type="scientific">Anaerotalea alkaliphila</name>
    <dbReference type="NCBI Taxonomy" id="2662126"/>
    <lineage>
        <taxon>Bacteria</taxon>
        <taxon>Bacillati</taxon>
        <taxon>Bacillota</taxon>
        <taxon>Clostridia</taxon>
        <taxon>Eubacteriales</taxon>
        <taxon>Anaerotalea</taxon>
    </lineage>
</organism>
<evidence type="ECO:0000256" key="2">
    <source>
        <dbReference type="ARBA" id="ARBA00019841"/>
    </source>
</evidence>
<dbReference type="InterPro" id="IPR041122">
    <property type="entry name" value="RecJ_OB"/>
</dbReference>
<dbReference type="Pfam" id="PF01368">
    <property type="entry name" value="DHH"/>
    <property type="match status" value="1"/>
</dbReference>
<reference evidence="10 11" key="1">
    <citation type="submission" date="2020-01" db="EMBL/GenBank/DDBJ databases">
        <title>Anaeroalcalibacter tamaniensis gen. nov., sp. nov., moderately halophilic strictly anaerobic fermenter bacterium from mud volcano of Taman peninsula.</title>
        <authorList>
            <person name="Frolova A."/>
            <person name="Merkel A.Y."/>
            <person name="Slobodkin A.I."/>
        </authorList>
    </citation>
    <scope>NUCLEOTIDE SEQUENCE [LARGE SCALE GENOMIC DNA]</scope>
    <source>
        <strain evidence="10 11">F-3ap</strain>
    </source>
</reference>
<dbReference type="InterPro" id="IPR051673">
    <property type="entry name" value="SSDNA_exonuclease_RecJ"/>
</dbReference>
<feature type="domain" description="DHHA1" evidence="8">
    <location>
        <begin position="351"/>
        <end position="443"/>
    </location>
</feature>
<dbReference type="SUPFAM" id="SSF64182">
    <property type="entry name" value="DHH phosphoesterases"/>
    <property type="match status" value="1"/>
</dbReference>
<dbReference type="InterPro" id="IPR001667">
    <property type="entry name" value="DDH_dom"/>
</dbReference>
<evidence type="ECO:0000256" key="4">
    <source>
        <dbReference type="ARBA" id="ARBA00022801"/>
    </source>
</evidence>
<dbReference type="GO" id="GO:0006310">
    <property type="term" value="P:DNA recombination"/>
    <property type="evidence" value="ECO:0007669"/>
    <property type="project" value="InterPro"/>
</dbReference>
<feature type="domain" description="DDH" evidence="7">
    <location>
        <begin position="81"/>
        <end position="230"/>
    </location>
</feature>
<feature type="coiled-coil region" evidence="6">
    <location>
        <begin position="316"/>
        <end position="343"/>
    </location>
</feature>
<dbReference type="AlphaFoldDB" id="A0A7X5HVU0"/>
<dbReference type="InterPro" id="IPR004610">
    <property type="entry name" value="RecJ"/>
</dbReference>
<gene>
    <name evidence="10" type="primary">recJ</name>
    <name evidence="10" type="ORF">GXN74_07535</name>
</gene>
<dbReference type="EMBL" id="JAAEEH010000017">
    <property type="protein sequence ID" value="NDL67596.1"/>
    <property type="molecule type" value="Genomic_DNA"/>
</dbReference>
<dbReference type="Pfam" id="PF02272">
    <property type="entry name" value="DHHA1"/>
    <property type="match status" value="1"/>
</dbReference>
<dbReference type="PANTHER" id="PTHR30255:SF2">
    <property type="entry name" value="SINGLE-STRANDED-DNA-SPECIFIC EXONUCLEASE RECJ"/>
    <property type="match status" value="1"/>
</dbReference>
<dbReference type="GO" id="GO:0008409">
    <property type="term" value="F:5'-3' exonuclease activity"/>
    <property type="evidence" value="ECO:0007669"/>
    <property type="project" value="InterPro"/>
</dbReference>
<keyword evidence="6" id="KW-0175">Coiled coil</keyword>
<dbReference type="PANTHER" id="PTHR30255">
    <property type="entry name" value="SINGLE-STRANDED-DNA-SPECIFIC EXONUCLEASE RECJ"/>
    <property type="match status" value="1"/>
</dbReference>
<evidence type="ECO:0000259" key="7">
    <source>
        <dbReference type="Pfam" id="PF01368"/>
    </source>
</evidence>
<dbReference type="InterPro" id="IPR038763">
    <property type="entry name" value="DHH_sf"/>
</dbReference>
<evidence type="ECO:0000256" key="3">
    <source>
        <dbReference type="ARBA" id="ARBA00022722"/>
    </source>
</evidence>